<comment type="caution">
    <text evidence="1">The sequence shown here is derived from an EMBL/GenBank/DDBJ whole genome shotgun (WGS) entry which is preliminary data.</text>
</comment>
<evidence type="ECO:0000313" key="2">
    <source>
        <dbReference type="Proteomes" id="UP001172778"/>
    </source>
</evidence>
<evidence type="ECO:0008006" key="3">
    <source>
        <dbReference type="Google" id="ProtNLM"/>
    </source>
</evidence>
<protein>
    <recommendedName>
        <fullName evidence="3">Tail assembly chaperone</fullName>
    </recommendedName>
</protein>
<organism evidence="1 2">
    <name type="scientific">Parachitinimonas caeni</name>
    <dbReference type="NCBI Taxonomy" id="3031301"/>
    <lineage>
        <taxon>Bacteria</taxon>
        <taxon>Pseudomonadati</taxon>
        <taxon>Pseudomonadota</taxon>
        <taxon>Betaproteobacteria</taxon>
        <taxon>Neisseriales</taxon>
        <taxon>Chitinibacteraceae</taxon>
        <taxon>Parachitinimonas</taxon>
    </lineage>
</organism>
<reference evidence="1" key="1">
    <citation type="submission" date="2023-03" db="EMBL/GenBank/DDBJ databases">
        <title>Chitinimonas shenzhenensis gen. nov., sp. nov., a novel member of family Burkholderiaceae isolated from activated sludge collected in Shen Zhen, China.</title>
        <authorList>
            <person name="Wang X."/>
        </authorList>
    </citation>
    <scope>NUCLEOTIDE SEQUENCE</scope>
    <source>
        <strain evidence="1">DQS-5</strain>
    </source>
</reference>
<dbReference type="EMBL" id="JARRAF010000001">
    <property type="protein sequence ID" value="MDK2122602.1"/>
    <property type="molecule type" value="Genomic_DNA"/>
</dbReference>
<dbReference type="RefSeq" id="WP_284098885.1">
    <property type="nucleotide sequence ID" value="NZ_JARRAF010000001.1"/>
</dbReference>
<proteinExistence type="predicted"/>
<evidence type="ECO:0000313" key="1">
    <source>
        <dbReference type="EMBL" id="MDK2122602.1"/>
    </source>
</evidence>
<gene>
    <name evidence="1" type="ORF">PZA18_00905</name>
</gene>
<accession>A0ABT7DRA0</accession>
<name>A0ABT7DRA0_9NEIS</name>
<keyword evidence="2" id="KW-1185">Reference proteome</keyword>
<sequence length="153" mass="16661">MKLTQLDTISACEKGMSVTIRDADGVETDIRVHIVGVDSAIYRDESRRIDARKQLATKRGKELDGDDLEEAYIGLLAACTTGWDKLEADATLAADLGGELDGEQLKFSREVARALYRRFPLIKGQVFAALLDRAAFLGNASEPSSTSSKPKRG</sequence>
<dbReference type="Proteomes" id="UP001172778">
    <property type="component" value="Unassembled WGS sequence"/>
</dbReference>